<evidence type="ECO:0000313" key="2">
    <source>
        <dbReference type="EMBL" id="SVC82332.1"/>
    </source>
</evidence>
<protein>
    <recommendedName>
        <fullName evidence="1">Solute-binding protein family 5 domain-containing protein</fullName>
    </recommendedName>
</protein>
<sequence length="128" mass="14670">MKSNSVFILAFIFSVTIFSNYVVALKSVPREDTVIFDAYGKMANPRNFNWMVPGTSRSQGMHQAVWEPLFILNYETNQIEPFLGKSFTSNDNMDIWTLKIRGEVTWADGEVFDADDIVFTINTLLKDE</sequence>
<dbReference type="SUPFAM" id="SSF53850">
    <property type="entry name" value="Periplasmic binding protein-like II"/>
    <property type="match status" value="1"/>
</dbReference>
<dbReference type="EMBL" id="UINC01113003">
    <property type="protein sequence ID" value="SVC82332.1"/>
    <property type="molecule type" value="Genomic_DNA"/>
</dbReference>
<evidence type="ECO:0000259" key="1">
    <source>
        <dbReference type="Pfam" id="PF00496"/>
    </source>
</evidence>
<dbReference type="AlphaFoldDB" id="A0A382QCN8"/>
<organism evidence="2">
    <name type="scientific">marine metagenome</name>
    <dbReference type="NCBI Taxonomy" id="408172"/>
    <lineage>
        <taxon>unclassified sequences</taxon>
        <taxon>metagenomes</taxon>
        <taxon>ecological metagenomes</taxon>
    </lineage>
</organism>
<name>A0A382QCN8_9ZZZZ</name>
<feature type="domain" description="Solute-binding protein family 5" evidence="1">
    <location>
        <begin position="79"/>
        <end position="127"/>
    </location>
</feature>
<dbReference type="Pfam" id="PF00496">
    <property type="entry name" value="SBP_bac_5"/>
    <property type="match status" value="1"/>
</dbReference>
<reference evidence="2" key="1">
    <citation type="submission" date="2018-05" db="EMBL/GenBank/DDBJ databases">
        <authorList>
            <person name="Lanie J.A."/>
            <person name="Ng W.-L."/>
            <person name="Kazmierczak K.M."/>
            <person name="Andrzejewski T.M."/>
            <person name="Davidsen T.M."/>
            <person name="Wayne K.J."/>
            <person name="Tettelin H."/>
            <person name="Glass J.I."/>
            <person name="Rusch D."/>
            <person name="Podicherti R."/>
            <person name="Tsui H.-C.T."/>
            <person name="Winkler M.E."/>
        </authorList>
    </citation>
    <scope>NUCLEOTIDE SEQUENCE</scope>
</reference>
<dbReference type="InterPro" id="IPR039424">
    <property type="entry name" value="SBP_5"/>
</dbReference>
<proteinExistence type="predicted"/>
<dbReference type="InterPro" id="IPR000914">
    <property type="entry name" value="SBP_5_dom"/>
</dbReference>
<accession>A0A382QCN8</accession>
<dbReference type="GO" id="GO:0015833">
    <property type="term" value="P:peptide transport"/>
    <property type="evidence" value="ECO:0007669"/>
    <property type="project" value="TreeGrafter"/>
</dbReference>
<feature type="non-terminal residue" evidence="2">
    <location>
        <position position="128"/>
    </location>
</feature>
<dbReference type="GO" id="GO:1904680">
    <property type="term" value="F:peptide transmembrane transporter activity"/>
    <property type="evidence" value="ECO:0007669"/>
    <property type="project" value="TreeGrafter"/>
</dbReference>
<gene>
    <name evidence="2" type="ORF">METZ01_LOCUS335186</name>
</gene>
<dbReference type="PANTHER" id="PTHR30290">
    <property type="entry name" value="PERIPLASMIC BINDING COMPONENT OF ABC TRANSPORTER"/>
    <property type="match status" value="1"/>
</dbReference>
<dbReference type="PANTHER" id="PTHR30290:SF16">
    <property type="entry name" value="OLIGOPEPTIDE ABC TRANSPORTER, PERIPLASMIC OLIGOPEPTIDE-BINDING PROTEIN"/>
    <property type="match status" value="1"/>
</dbReference>
<dbReference type="Gene3D" id="3.90.76.10">
    <property type="entry name" value="Dipeptide-binding Protein, Domain 1"/>
    <property type="match status" value="1"/>
</dbReference>